<gene>
    <name evidence="3" type="ORF">IQ251_17215</name>
</gene>
<name>A0A929G1T8_9PSEU</name>
<accession>A0A929G1T8</accession>
<dbReference type="Gene3D" id="3.30.750.24">
    <property type="entry name" value="STAS domain"/>
    <property type="match status" value="1"/>
</dbReference>
<feature type="compositionally biased region" description="Polar residues" evidence="1">
    <location>
        <begin position="1"/>
        <end position="20"/>
    </location>
</feature>
<dbReference type="InterPro" id="IPR036513">
    <property type="entry name" value="STAS_dom_sf"/>
</dbReference>
<proteinExistence type="predicted"/>
<sequence length="206" mass="21462">MGRVGSTSTNRRTPIPSSTAERPGNEPATPENPPEATDPADTAAPATLHVRGVLDGEAAQHLSRRLWPRLLARSPATALDLSAVTTVDSAGLHLLSAAHSYAQHRGIALRLVVSANPDLTRVLTDAGLPPGAAACPRASRVQARGGRKQPVARRHVVPGIIADWQISNGEGQVTAHVTGSRRAALDRAQRQVDAAGGGVVTIDEHV</sequence>
<dbReference type="InterPro" id="IPR002645">
    <property type="entry name" value="STAS_dom"/>
</dbReference>
<dbReference type="EMBL" id="JADEYC010000034">
    <property type="protein sequence ID" value="MBE9376192.1"/>
    <property type="molecule type" value="Genomic_DNA"/>
</dbReference>
<keyword evidence="4" id="KW-1185">Reference proteome</keyword>
<feature type="domain" description="STAS" evidence="2">
    <location>
        <begin position="48"/>
        <end position="128"/>
    </location>
</feature>
<dbReference type="Proteomes" id="UP000598360">
    <property type="component" value="Unassembled WGS sequence"/>
</dbReference>
<evidence type="ECO:0000256" key="1">
    <source>
        <dbReference type="SAM" id="MobiDB-lite"/>
    </source>
</evidence>
<evidence type="ECO:0000259" key="2">
    <source>
        <dbReference type="PROSITE" id="PS50801"/>
    </source>
</evidence>
<evidence type="ECO:0000313" key="3">
    <source>
        <dbReference type="EMBL" id="MBE9376192.1"/>
    </source>
</evidence>
<reference evidence="3" key="1">
    <citation type="submission" date="2020-10" db="EMBL/GenBank/DDBJ databases">
        <title>Diversity and distribution of actinomycetes associated with coral in the coast of Hainan.</title>
        <authorList>
            <person name="Li F."/>
        </authorList>
    </citation>
    <scope>NUCLEOTIDE SEQUENCE</scope>
    <source>
        <strain evidence="3">HNM0983</strain>
    </source>
</reference>
<dbReference type="Pfam" id="PF01740">
    <property type="entry name" value="STAS"/>
    <property type="match status" value="1"/>
</dbReference>
<dbReference type="SUPFAM" id="SSF52091">
    <property type="entry name" value="SpoIIaa-like"/>
    <property type="match status" value="1"/>
</dbReference>
<dbReference type="CDD" id="cd07043">
    <property type="entry name" value="STAS_anti-anti-sigma_factors"/>
    <property type="match status" value="1"/>
</dbReference>
<organism evidence="3 4">
    <name type="scientific">Saccharopolyspora montiporae</name>
    <dbReference type="NCBI Taxonomy" id="2781240"/>
    <lineage>
        <taxon>Bacteria</taxon>
        <taxon>Bacillati</taxon>
        <taxon>Actinomycetota</taxon>
        <taxon>Actinomycetes</taxon>
        <taxon>Pseudonocardiales</taxon>
        <taxon>Pseudonocardiaceae</taxon>
        <taxon>Saccharopolyspora</taxon>
    </lineage>
</organism>
<comment type="caution">
    <text evidence="3">The sequence shown here is derived from an EMBL/GenBank/DDBJ whole genome shotgun (WGS) entry which is preliminary data.</text>
</comment>
<dbReference type="PROSITE" id="PS50801">
    <property type="entry name" value="STAS"/>
    <property type="match status" value="1"/>
</dbReference>
<dbReference type="AlphaFoldDB" id="A0A929G1T8"/>
<feature type="compositionally biased region" description="Low complexity" evidence="1">
    <location>
        <begin position="25"/>
        <end position="42"/>
    </location>
</feature>
<dbReference type="RefSeq" id="WP_193929635.1">
    <property type="nucleotide sequence ID" value="NZ_JADEYC010000034.1"/>
</dbReference>
<evidence type="ECO:0000313" key="4">
    <source>
        <dbReference type="Proteomes" id="UP000598360"/>
    </source>
</evidence>
<feature type="region of interest" description="Disordered" evidence="1">
    <location>
        <begin position="1"/>
        <end position="42"/>
    </location>
</feature>
<protein>
    <submittedName>
        <fullName evidence="3">STAS domain-containing protein</fullName>
    </submittedName>
</protein>